<gene>
    <name evidence="1" type="ORF">HUJ06_017482</name>
</gene>
<protein>
    <submittedName>
        <fullName evidence="1">Uncharacterized protein</fullName>
    </submittedName>
</protein>
<keyword evidence="2" id="KW-1185">Reference proteome</keyword>
<comment type="caution">
    <text evidence="1">The sequence shown here is derived from an EMBL/GenBank/DDBJ whole genome shotgun (WGS) entry which is preliminary data.</text>
</comment>
<sequence length="41" mass="4952">MRGPQGTEPAEQRLQKSHQINKLACKTYRKDLERLKWAFFF</sequence>
<proteinExistence type="predicted"/>
<dbReference type="EMBL" id="DUZY01000008">
    <property type="protein sequence ID" value="DAD47545.1"/>
    <property type="molecule type" value="Genomic_DNA"/>
</dbReference>
<organism evidence="1 2">
    <name type="scientific">Nelumbo nucifera</name>
    <name type="common">Sacred lotus</name>
    <dbReference type="NCBI Taxonomy" id="4432"/>
    <lineage>
        <taxon>Eukaryota</taxon>
        <taxon>Viridiplantae</taxon>
        <taxon>Streptophyta</taxon>
        <taxon>Embryophyta</taxon>
        <taxon>Tracheophyta</taxon>
        <taxon>Spermatophyta</taxon>
        <taxon>Magnoliopsida</taxon>
        <taxon>Proteales</taxon>
        <taxon>Nelumbonaceae</taxon>
        <taxon>Nelumbo</taxon>
    </lineage>
</organism>
<evidence type="ECO:0000313" key="2">
    <source>
        <dbReference type="Proteomes" id="UP000607653"/>
    </source>
</evidence>
<dbReference type="Proteomes" id="UP000607653">
    <property type="component" value="Unassembled WGS sequence"/>
</dbReference>
<evidence type="ECO:0000313" key="1">
    <source>
        <dbReference type="EMBL" id="DAD47545.1"/>
    </source>
</evidence>
<reference evidence="1 2" key="1">
    <citation type="journal article" date="2020" name="Mol. Biol. Evol.">
        <title>Distinct Expression and Methylation Patterns for Genes with Different Fates following a Single Whole-Genome Duplication in Flowering Plants.</title>
        <authorList>
            <person name="Shi T."/>
            <person name="Rahmani R.S."/>
            <person name="Gugger P.F."/>
            <person name="Wang M."/>
            <person name="Li H."/>
            <person name="Zhang Y."/>
            <person name="Li Z."/>
            <person name="Wang Q."/>
            <person name="Van de Peer Y."/>
            <person name="Marchal K."/>
            <person name="Chen J."/>
        </authorList>
    </citation>
    <scope>NUCLEOTIDE SEQUENCE [LARGE SCALE GENOMIC DNA]</scope>
    <source>
        <tissue evidence="1">Leaf</tissue>
    </source>
</reference>
<name>A0A822ZW39_NELNU</name>
<dbReference type="AlphaFoldDB" id="A0A822ZW39"/>
<accession>A0A822ZW39</accession>